<name>A0A2P2MQ93_RHIMU</name>
<organism evidence="1">
    <name type="scientific">Rhizophora mucronata</name>
    <name type="common">Asiatic mangrove</name>
    <dbReference type="NCBI Taxonomy" id="61149"/>
    <lineage>
        <taxon>Eukaryota</taxon>
        <taxon>Viridiplantae</taxon>
        <taxon>Streptophyta</taxon>
        <taxon>Embryophyta</taxon>
        <taxon>Tracheophyta</taxon>
        <taxon>Spermatophyta</taxon>
        <taxon>Magnoliopsida</taxon>
        <taxon>eudicotyledons</taxon>
        <taxon>Gunneridae</taxon>
        <taxon>Pentapetalae</taxon>
        <taxon>rosids</taxon>
        <taxon>fabids</taxon>
        <taxon>Malpighiales</taxon>
        <taxon>Rhizophoraceae</taxon>
        <taxon>Rhizophora</taxon>
    </lineage>
</organism>
<evidence type="ECO:0000313" key="1">
    <source>
        <dbReference type="EMBL" id="MBX32372.1"/>
    </source>
</evidence>
<dbReference type="AlphaFoldDB" id="A0A2P2MQ93"/>
<reference evidence="1" key="1">
    <citation type="submission" date="2018-02" db="EMBL/GenBank/DDBJ databases">
        <title>Rhizophora mucronata_Transcriptome.</title>
        <authorList>
            <person name="Meera S.P."/>
            <person name="Sreeshan A."/>
            <person name="Augustine A."/>
        </authorList>
    </citation>
    <scope>NUCLEOTIDE SEQUENCE</scope>
    <source>
        <tissue evidence="1">Leaf</tissue>
    </source>
</reference>
<protein>
    <submittedName>
        <fullName evidence="1">Uncharacterized protein MANES_03G152300</fullName>
    </submittedName>
</protein>
<proteinExistence type="predicted"/>
<accession>A0A2P2MQ93</accession>
<dbReference type="EMBL" id="GGEC01051888">
    <property type="protein sequence ID" value="MBX32372.1"/>
    <property type="molecule type" value="Transcribed_RNA"/>
</dbReference>
<sequence length="66" mass="7434">MTSQQSLLWLCSDTSAKVNTFPSPSILFLFLRSDGESAEKMDFPDQSDRTPFEFHLCNQVTGQGMD</sequence>